<keyword evidence="3 4" id="KW-1015">Disulfide bond</keyword>
<evidence type="ECO:0000256" key="1">
    <source>
        <dbReference type="ARBA" id="ARBA00022536"/>
    </source>
</evidence>
<dbReference type="PROSITE" id="PS00022">
    <property type="entry name" value="EGF_1"/>
    <property type="match status" value="3"/>
</dbReference>
<dbReference type="FunFam" id="2.10.25.10:FF:000118">
    <property type="entry name" value="protein delta homolog 2"/>
    <property type="match status" value="1"/>
</dbReference>
<dbReference type="Gene3D" id="2.10.25.10">
    <property type="entry name" value="Laminin"/>
    <property type="match status" value="3"/>
</dbReference>
<keyword evidence="1 4" id="KW-0245">EGF-like domain</keyword>
<dbReference type="PROSITE" id="PS50026">
    <property type="entry name" value="EGF_3"/>
    <property type="match status" value="3"/>
</dbReference>
<reference evidence="8 9" key="1">
    <citation type="submission" date="2023-10" db="EMBL/GenBank/DDBJ databases">
        <title>Comparative genomics analysis reveals potential genetic determinants of host preference in Cryptosporidium xiaoi.</title>
        <authorList>
            <person name="Xiao L."/>
            <person name="Li J."/>
        </authorList>
    </citation>
    <scope>NUCLEOTIDE SEQUENCE [LARGE SCALE GENOMIC DNA]</scope>
    <source>
        <strain evidence="8 9">52996</strain>
    </source>
</reference>
<feature type="disulfide bond" evidence="4">
    <location>
        <begin position="104"/>
        <end position="121"/>
    </location>
</feature>
<keyword evidence="6" id="KW-1133">Transmembrane helix</keyword>
<evidence type="ECO:0000256" key="4">
    <source>
        <dbReference type="PROSITE-ProRule" id="PRU00076"/>
    </source>
</evidence>
<dbReference type="PANTHER" id="PTHR24049">
    <property type="entry name" value="CRUMBS FAMILY MEMBER"/>
    <property type="match status" value="1"/>
</dbReference>
<feature type="domain" description="EGF-like" evidence="7">
    <location>
        <begin position="45"/>
        <end position="89"/>
    </location>
</feature>
<evidence type="ECO:0000259" key="7">
    <source>
        <dbReference type="PROSITE" id="PS50026"/>
    </source>
</evidence>
<feature type="disulfide bond" evidence="4">
    <location>
        <begin position="123"/>
        <end position="132"/>
    </location>
</feature>
<name>A0AAV9XSC6_9CRYT</name>
<evidence type="ECO:0000256" key="5">
    <source>
        <dbReference type="SAM" id="MobiDB-lite"/>
    </source>
</evidence>
<accession>A0AAV9XSC6</accession>
<keyword evidence="6 8" id="KW-0812">Transmembrane</keyword>
<dbReference type="Pfam" id="PF00008">
    <property type="entry name" value="EGF"/>
    <property type="match status" value="2"/>
</dbReference>
<dbReference type="EMBL" id="JAWDEY010000037">
    <property type="protein sequence ID" value="KAK6587591.1"/>
    <property type="molecule type" value="Genomic_DNA"/>
</dbReference>
<dbReference type="InterPro" id="IPR051022">
    <property type="entry name" value="Notch_Cell-Fate_Det"/>
</dbReference>
<dbReference type="AlphaFoldDB" id="A0AAV9XSC6"/>
<proteinExistence type="predicted"/>
<comment type="caution">
    <text evidence="4">Lacks conserved residue(s) required for the propagation of feature annotation.</text>
</comment>
<evidence type="ECO:0000313" key="9">
    <source>
        <dbReference type="Proteomes" id="UP001311799"/>
    </source>
</evidence>
<evidence type="ECO:0000256" key="2">
    <source>
        <dbReference type="ARBA" id="ARBA00022737"/>
    </source>
</evidence>
<evidence type="ECO:0000256" key="6">
    <source>
        <dbReference type="SAM" id="Phobius"/>
    </source>
</evidence>
<dbReference type="Proteomes" id="UP001311799">
    <property type="component" value="Unassembled WGS sequence"/>
</dbReference>
<gene>
    <name evidence="8" type="ORF">RS030_91511</name>
</gene>
<organism evidence="8 9">
    <name type="scientific">Cryptosporidium xiaoi</name>
    <dbReference type="NCBI Taxonomy" id="659607"/>
    <lineage>
        <taxon>Eukaryota</taxon>
        <taxon>Sar</taxon>
        <taxon>Alveolata</taxon>
        <taxon>Apicomplexa</taxon>
        <taxon>Conoidasida</taxon>
        <taxon>Coccidia</taxon>
        <taxon>Eucoccidiorida</taxon>
        <taxon>Eimeriorina</taxon>
        <taxon>Cryptosporidiidae</taxon>
        <taxon>Cryptosporidium</taxon>
    </lineage>
</organism>
<feature type="disulfide bond" evidence="4">
    <location>
        <begin position="145"/>
        <end position="162"/>
    </location>
</feature>
<sequence>MPFKLGNNYNVKVQDLDDIYSTFNQNLIDDYIDTVRKMDSSQIPFESYCAGEQTLNCGMNGKCVSLGVSSGIKQFVCVCSYGYTGVKCDQVWDACLASGPTALCLNGGTCKTKQESPFFTCECPSGFTGVNCEIENNVCKTNNPCQNGGKCTYVSDNFPIICTCPSGYAGDYCQVVIKQGIGGAGVKLHPTQIILTWGFMILLLSSILYCTFSVVYDIISKRKSDKKKIQQEKEERDKMAEPEE</sequence>
<evidence type="ECO:0000256" key="3">
    <source>
        <dbReference type="ARBA" id="ARBA00023157"/>
    </source>
</evidence>
<dbReference type="SUPFAM" id="SSF57196">
    <property type="entry name" value="EGF/Laminin"/>
    <property type="match status" value="3"/>
</dbReference>
<dbReference type="CDD" id="cd00054">
    <property type="entry name" value="EGF_CA"/>
    <property type="match status" value="2"/>
</dbReference>
<dbReference type="InterPro" id="IPR000742">
    <property type="entry name" value="EGF"/>
</dbReference>
<evidence type="ECO:0000313" key="8">
    <source>
        <dbReference type="EMBL" id="KAK6587591.1"/>
    </source>
</evidence>
<keyword evidence="6" id="KW-0472">Membrane</keyword>
<feature type="region of interest" description="Disordered" evidence="5">
    <location>
        <begin position="223"/>
        <end position="244"/>
    </location>
</feature>
<keyword evidence="9" id="KW-1185">Reference proteome</keyword>
<feature type="domain" description="EGF-like" evidence="7">
    <location>
        <begin position="91"/>
        <end position="133"/>
    </location>
</feature>
<dbReference type="PROSITE" id="PS01186">
    <property type="entry name" value="EGF_2"/>
    <property type="match status" value="3"/>
</dbReference>
<comment type="caution">
    <text evidence="8">The sequence shown here is derived from an EMBL/GenBank/DDBJ whole genome shotgun (WGS) entry which is preliminary data.</text>
</comment>
<feature type="disulfide bond" evidence="4">
    <location>
        <begin position="164"/>
        <end position="173"/>
    </location>
</feature>
<feature type="transmembrane region" description="Helical" evidence="6">
    <location>
        <begin position="197"/>
        <end position="219"/>
    </location>
</feature>
<dbReference type="SMART" id="SM00181">
    <property type="entry name" value="EGF"/>
    <property type="match status" value="3"/>
</dbReference>
<feature type="domain" description="EGF-like" evidence="7">
    <location>
        <begin position="135"/>
        <end position="174"/>
    </location>
</feature>
<feature type="disulfide bond" evidence="4">
    <location>
        <begin position="79"/>
        <end position="88"/>
    </location>
</feature>
<protein>
    <submittedName>
        <fullName evidence="8">Extracellular membrane associated with 3 EGF domains and a transmembrane domain</fullName>
    </submittedName>
</protein>
<keyword evidence="2" id="KW-0677">Repeat</keyword>